<dbReference type="Proteomes" id="UP000053558">
    <property type="component" value="Unassembled WGS sequence"/>
</dbReference>
<evidence type="ECO:0000313" key="3">
    <source>
        <dbReference type="Proteomes" id="UP000053558"/>
    </source>
</evidence>
<name>A0A5M3MVK7_CONPW</name>
<proteinExistence type="predicted"/>
<dbReference type="GeneID" id="19200832"/>
<organism evidence="2 3">
    <name type="scientific">Coniophora puteana (strain RWD-64-598)</name>
    <name type="common">Brown rot fungus</name>
    <dbReference type="NCBI Taxonomy" id="741705"/>
    <lineage>
        <taxon>Eukaryota</taxon>
        <taxon>Fungi</taxon>
        <taxon>Dikarya</taxon>
        <taxon>Basidiomycota</taxon>
        <taxon>Agaricomycotina</taxon>
        <taxon>Agaricomycetes</taxon>
        <taxon>Agaricomycetidae</taxon>
        <taxon>Boletales</taxon>
        <taxon>Coniophorineae</taxon>
        <taxon>Coniophoraceae</taxon>
        <taxon>Coniophora</taxon>
    </lineage>
</organism>
<protein>
    <submittedName>
        <fullName evidence="2">Uncharacterized protein</fullName>
    </submittedName>
</protein>
<dbReference type="AlphaFoldDB" id="A0A5M3MVK7"/>
<evidence type="ECO:0000313" key="2">
    <source>
        <dbReference type="EMBL" id="EIW82621.1"/>
    </source>
</evidence>
<reference evidence="3" key="1">
    <citation type="journal article" date="2012" name="Science">
        <title>The Paleozoic origin of enzymatic lignin decomposition reconstructed from 31 fungal genomes.</title>
        <authorList>
            <person name="Floudas D."/>
            <person name="Binder M."/>
            <person name="Riley R."/>
            <person name="Barry K."/>
            <person name="Blanchette R.A."/>
            <person name="Henrissat B."/>
            <person name="Martinez A.T."/>
            <person name="Otillar R."/>
            <person name="Spatafora J.W."/>
            <person name="Yadav J.S."/>
            <person name="Aerts A."/>
            <person name="Benoit I."/>
            <person name="Boyd A."/>
            <person name="Carlson A."/>
            <person name="Copeland A."/>
            <person name="Coutinho P.M."/>
            <person name="de Vries R.P."/>
            <person name="Ferreira P."/>
            <person name="Findley K."/>
            <person name="Foster B."/>
            <person name="Gaskell J."/>
            <person name="Glotzer D."/>
            <person name="Gorecki P."/>
            <person name="Heitman J."/>
            <person name="Hesse C."/>
            <person name="Hori C."/>
            <person name="Igarashi K."/>
            <person name="Jurgens J.A."/>
            <person name="Kallen N."/>
            <person name="Kersten P."/>
            <person name="Kohler A."/>
            <person name="Kuees U."/>
            <person name="Kumar T.K.A."/>
            <person name="Kuo A."/>
            <person name="LaButti K."/>
            <person name="Larrondo L.F."/>
            <person name="Lindquist E."/>
            <person name="Ling A."/>
            <person name="Lombard V."/>
            <person name="Lucas S."/>
            <person name="Lundell T."/>
            <person name="Martin R."/>
            <person name="McLaughlin D.J."/>
            <person name="Morgenstern I."/>
            <person name="Morin E."/>
            <person name="Murat C."/>
            <person name="Nagy L.G."/>
            <person name="Nolan M."/>
            <person name="Ohm R.A."/>
            <person name="Patyshakuliyeva A."/>
            <person name="Rokas A."/>
            <person name="Ruiz-Duenas F.J."/>
            <person name="Sabat G."/>
            <person name="Salamov A."/>
            <person name="Samejima M."/>
            <person name="Schmutz J."/>
            <person name="Slot J.C."/>
            <person name="St John F."/>
            <person name="Stenlid J."/>
            <person name="Sun H."/>
            <person name="Sun S."/>
            <person name="Syed K."/>
            <person name="Tsang A."/>
            <person name="Wiebenga A."/>
            <person name="Young D."/>
            <person name="Pisabarro A."/>
            <person name="Eastwood D.C."/>
            <person name="Martin F."/>
            <person name="Cullen D."/>
            <person name="Grigoriev I.V."/>
            <person name="Hibbett D.S."/>
        </authorList>
    </citation>
    <scope>NUCLEOTIDE SEQUENCE [LARGE SCALE GENOMIC DNA]</scope>
    <source>
        <strain evidence="3">RWD-64-598 SS2</strain>
    </source>
</reference>
<gene>
    <name evidence="2" type="ORF">CONPUDRAFT_135962</name>
</gene>
<evidence type="ECO:0000256" key="1">
    <source>
        <dbReference type="SAM" id="MobiDB-lite"/>
    </source>
</evidence>
<sequence>MRLPPIRSQQTIGSTRAGCPMSNSKICEKEQLVGGRGSRNEYVARHASTIPWSGAGISTWASRDAGPERLRLPDAVLCLWNRGSSTRSRRLGTGTTSRLSSRAYRR</sequence>
<comment type="caution">
    <text evidence="2">The sequence shown here is derived from an EMBL/GenBank/DDBJ whole genome shotgun (WGS) entry which is preliminary data.</text>
</comment>
<dbReference type="EMBL" id="JH711576">
    <property type="protein sequence ID" value="EIW82621.1"/>
    <property type="molecule type" value="Genomic_DNA"/>
</dbReference>
<accession>A0A5M3MVK7</accession>
<dbReference type="RefSeq" id="XP_007766639.1">
    <property type="nucleotide sequence ID" value="XM_007768449.1"/>
</dbReference>
<feature type="region of interest" description="Disordered" evidence="1">
    <location>
        <begin position="86"/>
        <end position="106"/>
    </location>
</feature>
<dbReference type="KEGG" id="cput:CONPUDRAFT_135962"/>
<keyword evidence="3" id="KW-1185">Reference proteome</keyword>